<keyword evidence="2" id="KW-0812">Transmembrane</keyword>
<gene>
    <name evidence="3" type="ORF">SAMN04488028_10194</name>
</gene>
<dbReference type="STRING" id="156994.SAMN04488028_10194"/>
<feature type="transmembrane region" description="Helical" evidence="2">
    <location>
        <begin position="26"/>
        <end position="42"/>
    </location>
</feature>
<evidence type="ECO:0000313" key="4">
    <source>
        <dbReference type="Proteomes" id="UP000184474"/>
    </source>
</evidence>
<organism evidence="3 4">
    <name type="scientific">Reichenbachiella agariperforans</name>
    <dbReference type="NCBI Taxonomy" id="156994"/>
    <lineage>
        <taxon>Bacteria</taxon>
        <taxon>Pseudomonadati</taxon>
        <taxon>Bacteroidota</taxon>
        <taxon>Cytophagia</taxon>
        <taxon>Cytophagales</taxon>
        <taxon>Reichenbachiellaceae</taxon>
        <taxon>Reichenbachiella</taxon>
    </lineage>
</organism>
<evidence type="ECO:0000313" key="3">
    <source>
        <dbReference type="EMBL" id="SHJ43237.1"/>
    </source>
</evidence>
<feature type="transmembrane region" description="Helical" evidence="2">
    <location>
        <begin position="98"/>
        <end position="114"/>
    </location>
</feature>
<protein>
    <submittedName>
        <fullName evidence="3">Methyl-accepting chemotaxis protein</fullName>
    </submittedName>
</protein>
<keyword evidence="1" id="KW-0175">Coiled coil</keyword>
<accession>A0A1M6J972</accession>
<keyword evidence="4" id="KW-1185">Reference proteome</keyword>
<proteinExistence type="predicted"/>
<keyword evidence="2" id="KW-0472">Membrane</keyword>
<evidence type="ECO:0000256" key="1">
    <source>
        <dbReference type="SAM" id="Coils"/>
    </source>
</evidence>
<keyword evidence="2" id="KW-1133">Transmembrane helix</keyword>
<sequence length="257" mass="29368">MNKSKQLTKKQANQILQPYHIKADKYMTRVLLGHAAFALVIAPFYDTWILAIAVSGLVTAAWFGTRALLPESSTNRYLASSILGVYVALFIYQMHGLFEMHFFAFISAAILIIYQDWKVQIPLIGFIALHHGSFAYAQFSGVPDVYFTQLQYMDLQTFIFHILLAATVVTICGKWSHSFRINTLNDAITKLQLRASNKKMAEMNKALGRARAELKEKNEELNISNEELNQRNEELIETTNKQIEINAKLTNIDWKLF</sequence>
<dbReference type="AlphaFoldDB" id="A0A1M6J972"/>
<feature type="transmembrane region" description="Helical" evidence="2">
    <location>
        <begin position="158"/>
        <end position="176"/>
    </location>
</feature>
<name>A0A1M6J972_REIAG</name>
<evidence type="ECO:0000256" key="2">
    <source>
        <dbReference type="SAM" id="Phobius"/>
    </source>
</evidence>
<dbReference type="EMBL" id="FRAA01000001">
    <property type="protein sequence ID" value="SHJ43237.1"/>
    <property type="molecule type" value="Genomic_DNA"/>
</dbReference>
<reference evidence="4" key="1">
    <citation type="submission" date="2016-11" db="EMBL/GenBank/DDBJ databases">
        <authorList>
            <person name="Varghese N."/>
            <person name="Submissions S."/>
        </authorList>
    </citation>
    <scope>NUCLEOTIDE SEQUENCE [LARGE SCALE GENOMIC DNA]</scope>
    <source>
        <strain evidence="4">DSM 26134</strain>
    </source>
</reference>
<feature type="coiled-coil region" evidence="1">
    <location>
        <begin position="193"/>
        <end position="238"/>
    </location>
</feature>
<dbReference type="Proteomes" id="UP000184474">
    <property type="component" value="Unassembled WGS sequence"/>
</dbReference>
<dbReference type="RefSeq" id="WP_073118419.1">
    <property type="nucleotide sequence ID" value="NZ_FRAA01000001.1"/>
</dbReference>
<feature type="transmembrane region" description="Helical" evidence="2">
    <location>
        <begin position="121"/>
        <end position="138"/>
    </location>
</feature>